<evidence type="ECO:0000256" key="1">
    <source>
        <dbReference type="SAM" id="MobiDB-lite"/>
    </source>
</evidence>
<organism evidence="2">
    <name type="scientific">bioreactor metagenome</name>
    <dbReference type="NCBI Taxonomy" id="1076179"/>
    <lineage>
        <taxon>unclassified sequences</taxon>
        <taxon>metagenomes</taxon>
        <taxon>ecological metagenomes</taxon>
    </lineage>
</organism>
<dbReference type="AlphaFoldDB" id="A0A645A703"/>
<name>A0A645A703_9ZZZZ</name>
<proteinExistence type="predicted"/>
<sequence>MRNIGDSAHPADRDALGVRLLGRLIQHVGHRGLNESGSDDVEGDPATADLAGHAAGHADETGLGGRIVHLPGRTEQRNHRAGGDDASEALLDHAAHSPADDAVGPGQVDVENLLPVLVAHPHQQGVTGDAGVGDQDLDRAVLGLHLLEGLVDRLCVGDIAGHAQYTLRRGVRDIEAGDAVSGVPQGLGDRCTDASSGAGDDGYTAA</sequence>
<comment type="caution">
    <text evidence="2">The sequence shown here is derived from an EMBL/GenBank/DDBJ whole genome shotgun (WGS) entry which is preliminary data.</text>
</comment>
<gene>
    <name evidence="2" type="ORF">SDC9_95609</name>
</gene>
<feature type="region of interest" description="Disordered" evidence="1">
    <location>
        <begin position="182"/>
        <end position="206"/>
    </location>
</feature>
<protein>
    <submittedName>
        <fullName evidence="2">Uncharacterized protein</fullName>
    </submittedName>
</protein>
<reference evidence="2" key="1">
    <citation type="submission" date="2019-08" db="EMBL/GenBank/DDBJ databases">
        <authorList>
            <person name="Kucharzyk K."/>
            <person name="Murdoch R.W."/>
            <person name="Higgins S."/>
            <person name="Loffler F."/>
        </authorList>
    </citation>
    <scope>NUCLEOTIDE SEQUENCE</scope>
</reference>
<dbReference type="EMBL" id="VSSQ01012294">
    <property type="protein sequence ID" value="MPM48882.1"/>
    <property type="molecule type" value="Genomic_DNA"/>
</dbReference>
<accession>A0A645A703</accession>
<evidence type="ECO:0000313" key="2">
    <source>
        <dbReference type="EMBL" id="MPM48882.1"/>
    </source>
</evidence>